<name>A0A5N6KUU7_9ROSI</name>
<accession>A0A5N6KUU7</accession>
<dbReference type="OrthoDB" id="3355480at2759"/>
<dbReference type="InterPro" id="IPR052058">
    <property type="entry name" value="Alcohol_O-acetyltransferase"/>
</dbReference>
<evidence type="ECO:0000313" key="2">
    <source>
        <dbReference type="Proteomes" id="UP000327013"/>
    </source>
</evidence>
<keyword evidence="2" id="KW-1185">Reference proteome</keyword>
<sequence length="585" mass="66325">MHWLDRYSSDYHKWRVHINLEDTKTTYYRRIGIVEGFFDTDGVEFEGRADLNGLLTVNVTKSLSNKDRRTRILHSWATLRLKHVLLGSRALSGHEMMLDGYRPDDQDERYFVIEPPSTETQILQEAQNSISFVEDYYPAADPAVFYRHIMNTARCFDPKERLAHLFVLPISEMSSIQYKFVFVIGHQVADGLSLYAWMASFTNLLNLSLDVRSSWRAFLDPDTFCSRLPKAQEDLYPKVHITNQARQRWYWLVARILRHIHHPTPRSFINPLARPTGTINAHPMPPTFAKMLNYERSRTPPLNSFVDGVSLSAAIFARLRRICKELGVSIGAGAFTLVGMSMMGLREQFPLPQDADKHLTDLPFVGSFPINARSFFNYAGPPESLMLAFSEGIVLPFLPSSLPAEARFRLLVRQADRQLGLYQKGIRAGNGAKLLGALSPSQIVPGNYLAHIERAEIELKEDTQQRRKLAGWRTPQGMYEVKQRNGIATCGVSSVGNRDALLRSMEKQGGGEGQSQEIGWKVELVDFLAAVRVRDGEFLVNSYGDDKGLHFSVSYDGCTLDEKKLGAWRKIIGGLLDPDSLYHRL</sequence>
<reference evidence="1 2" key="1">
    <citation type="submission" date="2019-06" db="EMBL/GenBank/DDBJ databases">
        <title>A chromosomal-level reference genome of Carpinus fangiana (Coryloideae, Betulaceae).</title>
        <authorList>
            <person name="Yang X."/>
            <person name="Wang Z."/>
            <person name="Zhang L."/>
            <person name="Hao G."/>
            <person name="Liu J."/>
            <person name="Yang Y."/>
        </authorList>
    </citation>
    <scope>NUCLEOTIDE SEQUENCE [LARGE SCALE GENOMIC DNA]</scope>
    <source>
        <strain evidence="1">Cfa_2016G</strain>
        <tissue evidence="1">Leaf</tissue>
    </source>
</reference>
<dbReference type="InterPro" id="IPR023213">
    <property type="entry name" value="CAT-like_dom_sf"/>
</dbReference>
<evidence type="ECO:0008006" key="3">
    <source>
        <dbReference type="Google" id="ProtNLM"/>
    </source>
</evidence>
<evidence type="ECO:0000313" key="1">
    <source>
        <dbReference type="EMBL" id="KAB8346103.1"/>
    </source>
</evidence>
<dbReference type="Proteomes" id="UP000327013">
    <property type="component" value="Unassembled WGS sequence"/>
</dbReference>
<protein>
    <recommendedName>
        <fullName evidence="3">Condensation domain-containing protein</fullName>
    </recommendedName>
</protein>
<dbReference type="PANTHER" id="PTHR28037:SF1">
    <property type="entry name" value="ALCOHOL O-ACETYLTRANSFERASE 1-RELATED"/>
    <property type="match status" value="1"/>
</dbReference>
<dbReference type="PANTHER" id="PTHR28037">
    <property type="entry name" value="ALCOHOL O-ACETYLTRANSFERASE 1-RELATED"/>
    <property type="match status" value="1"/>
</dbReference>
<comment type="caution">
    <text evidence="1">The sequence shown here is derived from an EMBL/GenBank/DDBJ whole genome shotgun (WGS) entry which is preliminary data.</text>
</comment>
<proteinExistence type="predicted"/>
<gene>
    <name evidence="1" type="ORF">FH972_023151</name>
</gene>
<dbReference type="AlphaFoldDB" id="A0A5N6KUU7"/>
<dbReference type="EMBL" id="VIBQ01000013">
    <property type="protein sequence ID" value="KAB8346103.1"/>
    <property type="molecule type" value="Genomic_DNA"/>
</dbReference>
<organism evidence="1 2">
    <name type="scientific">Carpinus fangiana</name>
    <dbReference type="NCBI Taxonomy" id="176857"/>
    <lineage>
        <taxon>Eukaryota</taxon>
        <taxon>Viridiplantae</taxon>
        <taxon>Streptophyta</taxon>
        <taxon>Embryophyta</taxon>
        <taxon>Tracheophyta</taxon>
        <taxon>Spermatophyta</taxon>
        <taxon>Magnoliopsida</taxon>
        <taxon>eudicotyledons</taxon>
        <taxon>Gunneridae</taxon>
        <taxon>Pentapetalae</taxon>
        <taxon>rosids</taxon>
        <taxon>fabids</taxon>
        <taxon>Fagales</taxon>
        <taxon>Betulaceae</taxon>
        <taxon>Carpinus</taxon>
    </lineage>
</organism>
<dbReference type="Gene3D" id="3.30.559.10">
    <property type="entry name" value="Chloramphenicol acetyltransferase-like domain"/>
    <property type="match status" value="1"/>
</dbReference>